<comment type="caution">
    <text evidence="4">The sequence shown here is derived from an EMBL/GenBank/DDBJ whole genome shotgun (WGS) entry which is preliminary data.</text>
</comment>
<sequence>MAHEGGCASIIFENSSGKLISGGQDQKAKVWDTNTGSLTRTYHGCLGSVLDLVITYDNESVIAASSSNKLYVWDANSGRVRHSLTGYSDKVCAVDVSRSSNRYIVSSAYDRTIKVWDLNKGYCINTIIFPSNCNTISFSPDGQTIISGHVDGHLRLWDIQKGKLVSEVAAHASAVTSTSLSTNGNMILTSGRDNLHNLFDISLEVCERFQATENRVASNWSRSCISADDNYVASGSADGSVHVWSICKGYIASTLKEHTASVLCCSWSGLGKPLATSGRNGIICTWSH</sequence>
<dbReference type="SMART" id="SM00320">
    <property type="entry name" value="WD40"/>
    <property type="match status" value="7"/>
</dbReference>
<dbReference type="PRINTS" id="PR00320">
    <property type="entry name" value="GPROTEINBRPT"/>
</dbReference>
<keyword evidence="2" id="KW-0677">Repeat</keyword>
<dbReference type="InterPro" id="IPR020472">
    <property type="entry name" value="WD40_PAC1"/>
</dbReference>
<dbReference type="PANTHER" id="PTHR19878">
    <property type="entry name" value="AUTOPHAGY PROTEIN 16-LIKE"/>
    <property type="match status" value="1"/>
</dbReference>
<dbReference type="Pfam" id="PF00400">
    <property type="entry name" value="WD40"/>
    <property type="match status" value="7"/>
</dbReference>
<feature type="repeat" description="WD" evidence="3">
    <location>
        <begin position="168"/>
        <end position="202"/>
    </location>
</feature>
<dbReference type="PROSITE" id="PS50294">
    <property type="entry name" value="WD_REPEATS_REGION"/>
    <property type="match status" value="4"/>
</dbReference>
<feature type="repeat" description="WD" evidence="3">
    <location>
        <begin position="255"/>
        <end position="288"/>
    </location>
</feature>
<reference evidence="4" key="1">
    <citation type="journal article" date="2019" name="Sci. Rep.">
        <title>Draft genome of Tanacetum cinerariifolium, the natural source of mosquito coil.</title>
        <authorList>
            <person name="Yamashiro T."/>
            <person name="Shiraishi A."/>
            <person name="Satake H."/>
            <person name="Nakayama K."/>
        </authorList>
    </citation>
    <scope>NUCLEOTIDE SEQUENCE</scope>
</reference>
<evidence type="ECO:0000256" key="2">
    <source>
        <dbReference type="ARBA" id="ARBA00022737"/>
    </source>
</evidence>
<proteinExistence type="predicted"/>
<accession>A0A6L2KTN1</accession>
<dbReference type="InterPro" id="IPR015943">
    <property type="entry name" value="WD40/YVTN_repeat-like_dom_sf"/>
</dbReference>
<keyword evidence="1 3" id="KW-0853">WD repeat</keyword>
<evidence type="ECO:0000256" key="1">
    <source>
        <dbReference type="ARBA" id="ARBA00022574"/>
    </source>
</evidence>
<evidence type="ECO:0000313" key="4">
    <source>
        <dbReference type="EMBL" id="GEU51385.1"/>
    </source>
</evidence>
<dbReference type="CDD" id="cd00200">
    <property type="entry name" value="WD40"/>
    <property type="match status" value="1"/>
</dbReference>
<dbReference type="FunFam" id="2.130.10.10:FF:003347">
    <property type="entry name" value="Autophagy-related protein 16"/>
    <property type="match status" value="1"/>
</dbReference>
<dbReference type="InterPro" id="IPR045160">
    <property type="entry name" value="ATG16"/>
</dbReference>
<dbReference type="InterPro" id="IPR019775">
    <property type="entry name" value="WD40_repeat_CS"/>
</dbReference>
<dbReference type="SUPFAM" id="SSF50978">
    <property type="entry name" value="WD40 repeat-like"/>
    <property type="match status" value="1"/>
</dbReference>
<dbReference type="Gene3D" id="2.130.10.10">
    <property type="entry name" value="YVTN repeat-like/Quinoprotein amine dehydrogenase"/>
    <property type="match status" value="3"/>
</dbReference>
<feature type="repeat" description="WD" evidence="3">
    <location>
        <begin position="1"/>
        <end position="41"/>
    </location>
</feature>
<evidence type="ECO:0000256" key="3">
    <source>
        <dbReference type="PROSITE-ProRule" id="PRU00221"/>
    </source>
</evidence>
<feature type="repeat" description="WD" evidence="3">
    <location>
        <begin position="226"/>
        <end position="254"/>
    </location>
</feature>
<dbReference type="InterPro" id="IPR001680">
    <property type="entry name" value="WD40_rpt"/>
</dbReference>
<feature type="repeat" description="WD" evidence="3">
    <location>
        <begin position="135"/>
        <end position="167"/>
    </location>
</feature>
<name>A0A6L2KTN1_TANCI</name>
<feature type="repeat" description="WD" evidence="3">
    <location>
        <begin position="84"/>
        <end position="126"/>
    </location>
</feature>
<dbReference type="PROSITE" id="PS50082">
    <property type="entry name" value="WD_REPEATS_2"/>
    <property type="match status" value="6"/>
</dbReference>
<dbReference type="PROSITE" id="PS00678">
    <property type="entry name" value="WD_REPEATS_1"/>
    <property type="match status" value="3"/>
</dbReference>
<dbReference type="AlphaFoldDB" id="A0A6L2KTN1"/>
<dbReference type="PANTHER" id="PTHR19878:SF8">
    <property type="entry name" value="AUTOPHAGY-RELATED 16, ISOFORM F"/>
    <property type="match status" value="1"/>
</dbReference>
<dbReference type="GO" id="GO:0000045">
    <property type="term" value="P:autophagosome assembly"/>
    <property type="evidence" value="ECO:0007669"/>
    <property type="project" value="InterPro"/>
</dbReference>
<organism evidence="4">
    <name type="scientific">Tanacetum cinerariifolium</name>
    <name type="common">Dalmatian daisy</name>
    <name type="synonym">Chrysanthemum cinerariifolium</name>
    <dbReference type="NCBI Taxonomy" id="118510"/>
    <lineage>
        <taxon>Eukaryota</taxon>
        <taxon>Viridiplantae</taxon>
        <taxon>Streptophyta</taxon>
        <taxon>Embryophyta</taxon>
        <taxon>Tracheophyta</taxon>
        <taxon>Spermatophyta</taxon>
        <taxon>Magnoliopsida</taxon>
        <taxon>eudicotyledons</taxon>
        <taxon>Gunneridae</taxon>
        <taxon>Pentapetalae</taxon>
        <taxon>asterids</taxon>
        <taxon>campanulids</taxon>
        <taxon>Asterales</taxon>
        <taxon>Asteraceae</taxon>
        <taxon>Asteroideae</taxon>
        <taxon>Anthemideae</taxon>
        <taxon>Anthemidinae</taxon>
        <taxon>Tanacetum</taxon>
    </lineage>
</organism>
<dbReference type="EMBL" id="BKCJ010002858">
    <property type="protein sequence ID" value="GEU51385.1"/>
    <property type="molecule type" value="Genomic_DNA"/>
</dbReference>
<protein>
    <submittedName>
        <fullName evidence="4">Autophagy-related protein 16</fullName>
    </submittedName>
</protein>
<dbReference type="InterPro" id="IPR036322">
    <property type="entry name" value="WD40_repeat_dom_sf"/>
</dbReference>
<gene>
    <name evidence="4" type="ORF">Tci_023363</name>
</gene>